<dbReference type="PANTHER" id="PTHR47893:SF1">
    <property type="entry name" value="REGULATORY PROTEIN PCHR"/>
    <property type="match status" value="1"/>
</dbReference>
<dbReference type="InterPro" id="IPR053142">
    <property type="entry name" value="PchR_regulatory_protein"/>
</dbReference>
<dbReference type="InterPro" id="IPR009057">
    <property type="entry name" value="Homeodomain-like_sf"/>
</dbReference>
<dbReference type="PROSITE" id="PS01124">
    <property type="entry name" value="HTH_ARAC_FAMILY_2"/>
    <property type="match status" value="1"/>
</dbReference>
<reference evidence="5" key="2">
    <citation type="submission" date="2020-09" db="EMBL/GenBank/DDBJ databases">
        <authorList>
            <person name="Sun Q."/>
            <person name="Zhou Y."/>
        </authorList>
    </citation>
    <scope>NUCLEOTIDE SEQUENCE</scope>
    <source>
        <strain evidence="5">CGMCC 4.7430</strain>
    </source>
</reference>
<dbReference type="Pfam" id="PF12833">
    <property type="entry name" value="HTH_18"/>
    <property type="match status" value="1"/>
</dbReference>
<dbReference type="SMART" id="SM00342">
    <property type="entry name" value="HTH_ARAC"/>
    <property type="match status" value="1"/>
</dbReference>
<comment type="caution">
    <text evidence="5">The sequence shown here is derived from an EMBL/GenBank/DDBJ whole genome shotgun (WGS) entry which is preliminary data.</text>
</comment>
<evidence type="ECO:0000313" key="5">
    <source>
        <dbReference type="EMBL" id="GGP03679.1"/>
    </source>
</evidence>
<dbReference type="GO" id="GO:0043565">
    <property type="term" value="F:sequence-specific DNA binding"/>
    <property type="evidence" value="ECO:0007669"/>
    <property type="project" value="InterPro"/>
</dbReference>
<dbReference type="InterPro" id="IPR018062">
    <property type="entry name" value="HTH_AraC-typ_CS"/>
</dbReference>
<dbReference type="EMBL" id="BMNK01000002">
    <property type="protein sequence ID" value="GGP03679.1"/>
    <property type="molecule type" value="Genomic_DNA"/>
</dbReference>
<dbReference type="Gene3D" id="1.10.10.60">
    <property type="entry name" value="Homeodomain-like"/>
    <property type="match status" value="1"/>
</dbReference>
<keyword evidence="1" id="KW-0805">Transcription regulation</keyword>
<dbReference type="GO" id="GO:0003700">
    <property type="term" value="F:DNA-binding transcription factor activity"/>
    <property type="evidence" value="ECO:0007669"/>
    <property type="project" value="InterPro"/>
</dbReference>
<evidence type="ECO:0000313" key="6">
    <source>
        <dbReference type="Proteomes" id="UP000660745"/>
    </source>
</evidence>
<evidence type="ECO:0000256" key="2">
    <source>
        <dbReference type="ARBA" id="ARBA00023125"/>
    </source>
</evidence>
<protein>
    <submittedName>
        <fullName evidence="5">Transcriptional regulator</fullName>
    </submittedName>
</protein>
<keyword evidence="3" id="KW-0804">Transcription</keyword>
<name>A0A918E465_9ACTN</name>
<reference evidence="5" key="1">
    <citation type="journal article" date="2014" name="Int. J. Syst. Evol. Microbiol.">
        <title>Complete genome sequence of Corynebacterium casei LMG S-19264T (=DSM 44701T), isolated from a smear-ripened cheese.</title>
        <authorList>
            <consortium name="US DOE Joint Genome Institute (JGI-PGF)"/>
            <person name="Walter F."/>
            <person name="Albersmeier A."/>
            <person name="Kalinowski J."/>
            <person name="Ruckert C."/>
        </authorList>
    </citation>
    <scope>NUCLEOTIDE SEQUENCE</scope>
    <source>
        <strain evidence="5">CGMCC 4.7430</strain>
    </source>
</reference>
<dbReference type="PANTHER" id="PTHR47893">
    <property type="entry name" value="REGULATORY PROTEIN PCHR"/>
    <property type="match status" value="1"/>
</dbReference>
<accession>A0A918E465</accession>
<organism evidence="5 6">
    <name type="scientific">Nonomuraea glycinis</name>
    <dbReference type="NCBI Taxonomy" id="2047744"/>
    <lineage>
        <taxon>Bacteria</taxon>
        <taxon>Bacillati</taxon>
        <taxon>Actinomycetota</taxon>
        <taxon>Actinomycetes</taxon>
        <taxon>Streptosporangiales</taxon>
        <taxon>Streptosporangiaceae</taxon>
        <taxon>Nonomuraea</taxon>
    </lineage>
</organism>
<feature type="domain" description="HTH araC/xylS-type" evidence="4">
    <location>
        <begin position="206"/>
        <end position="306"/>
    </location>
</feature>
<evidence type="ECO:0000256" key="1">
    <source>
        <dbReference type="ARBA" id="ARBA00023015"/>
    </source>
</evidence>
<evidence type="ECO:0000259" key="4">
    <source>
        <dbReference type="PROSITE" id="PS01124"/>
    </source>
</evidence>
<dbReference type="SUPFAM" id="SSF46689">
    <property type="entry name" value="Homeodomain-like"/>
    <property type="match status" value="1"/>
</dbReference>
<keyword evidence="6" id="KW-1185">Reference proteome</keyword>
<evidence type="ECO:0000256" key="3">
    <source>
        <dbReference type="ARBA" id="ARBA00023163"/>
    </source>
</evidence>
<dbReference type="AlphaFoldDB" id="A0A918E465"/>
<dbReference type="InterPro" id="IPR018060">
    <property type="entry name" value="HTH_AraC"/>
</dbReference>
<gene>
    <name evidence="5" type="ORF">GCM10012278_15930</name>
</gene>
<dbReference type="RefSeq" id="WP_225277098.1">
    <property type="nucleotide sequence ID" value="NZ_BMNK01000002.1"/>
</dbReference>
<keyword evidence="2" id="KW-0238">DNA-binding</keyword>
<proteinExistence type="predicted"/>
<sequence>MTTGILSFDACGPGAVGDFMREWDARIGNRFPLASFSPESATGFRFRSAGMRVRDVMFNSIDSTSAIRTIGGTFGVEDHVRVWVMRRGVSRFGNRQGREHAVAAGRFTAHGGRLTHFAAAAHSTIQVLALPAGAVPRLRDRTVSGSAGAAEMRLLTAHLDMVRESLAALRPAGVDAARNTLVELTAAAVAGSFDESEPLLAPALARAAKEIADRRLTDPELSPSALARHLNVSVRTLQRAFAAEGRSVSAYIRDRRLEEAHRALTTAGKSTTVSELAARLQFADGGHLARAFRKRYRQSPSEYLAGLRRS</sequence>
<dbReference type="PROSITE" id="PS00041">
    <property type="entry name" value="HTH_ARAC_FAMILY_1"/>
    <property type="match status" value="1"/>
</dbReference>
<dbReference type="Proteomes" id="UP000660745">
    <property type="component" value="Unassembled WGS sequence"/>
</dbReference>